<keyword evidence="3" id="KW-1185">Reference proteome</keyword>
<feature type="region of interest" description="Disordered" evidence="1">
    <location>
        <begin position="1"/>
        <end position="26"/>
    </location>
</feature>
<feature type="compositionally biased region" description="Basic and acidic residues" evidence="1">
    <location>
        <begin position="45"/>
        <end position="63"/>
    </location>
</feature>
<accession>A0AAN4ZLF4</accession>
<dbReference type="AlphaFoldDB" id="A0AAN4ZLF4"/>
<dbReference type="Proteomes" id="UP001328107">
    <property type="component" value="Unassembled WGS sequence"/>
</dbReference>
<comment type="caution">
    <text evidence="2">The sequence shown here is derived from an EMBL/GenBank/DDBJ whole genome shotgun (WGS) entry which is preliminary data.</text>
</comment>
<organism evidence="2 3">
    <name type="scientific">Pristionchus mayeri</name>
    <dbReference type="NCBI Taxonomy" id="1317129"/>
    <lineage>
        <taxon>Eukaryota</taxon>
        <taxon>Metazoa</taxon>
        <taxon>Ecdysozoa</taxon>
        <taxon>Nematoda</taxon>
        <taxon>Chromadorea</taxon>
        <taxon>Rhabditida</taxon>
        <taxon>Rhabditina</taxon>
        <taxon>Diplogasteromorpha</taxon>
        <taxon>Diplogasteroidea</taxon>
        <taxon>Neodiplogasteridae</taxon>
        <taxon>Pristionchus</taxon>
    </lineage>
</organism>
<evidence type="ECO:0000256" key="1">
    <source>
        <dbReference type="SAM" id="MobiDB-lite"/>
    </source>
</evidence>
<feature type="compositionally biased region" description="Basic and acidic residues" evidence="1">
    <location>
        <begin position="8"/>
        <end position="20"/>
    </location>
</feature>
<proteinExistence type="predicted"/>
<feature type="region of interest" description="Disordered" evidence="1">
    <location>
        <begin position="39"/>
        <end position="63"/>
    </location>
</feature>
<sequence>MGAGLQKAAERMARAATKETTEEDDVVDSSFAEALGLDILGDDNDGQKSEENDELEHFEGGEM</sequence>
<evidence type="ECO:0000313" key="3">
    <source>
        <dbReference type="Proteomes" id="UP001328107"/>
    </source>
</evidence>
<reference evidence="3" key="1">
    <citation type="submission" date="2022-10" db="EMBL/GenBank/DDBJ databases">
        <title>Genome assembly of Pristionchus species.</title>
        <authorList>
            <person name="Yoshida K."/>
            <person name="Sommer R.J."/>
        </authorList>
    </citation>
    <scope>NUCLEOTIDE SEQUENCE [LARGE SCALE GENOMIC DNA]</scope>
    <source>
        <strain evidence="3">RS5460</strain>
    </source>
</reference>
<gene>
    <name evidence="2" type="ORF">PMAYCL1PPCAC_13141</name>
</gene>
<evidence type="ECO:0000313" key="2">
    <source>
        <dbReference type="EMBL" id="GMR42946.1"/>
    </source>
</evidence>
<name>A0AAN4ZLF4_9BILA</name>
<protein>
    <submittedName>
        <fullName evidence="2">Uncharacterized protein</fullName>
    </submittedName>
</protein>
<dbReference type="EMBL" id="BTRK01000003">
    <property type="protein sequence ID" value="GMR42946.1"/>
    <property type="molecule type" value="Genomic_DNA"/>
</dbReference>